<sequence length="320" mass="34500">MDKDIEELRGLLPAPVSADLTADRHRLLKEHLMQEITEPAVARRQRRRLAVALVAAAAVAGLATVGAVMGLRDEPARAPVVALPSATATTTKPGLPDTPLGQFATQVALVASQSDLTVGKDQYLYVKSRVAFRNGEGRDKDLGLDPLHDREIWLPGDAKKKALVKENGHTEEFSVGQTNEQRFAGLPTDPHRLLEKIYKDTAGTGHGREEAAFDQIHYYLVEALPPSPELLAALYQAAALIPGVEKVDAVDAIGRHGVALALHDKFDGSRSEWIFNPKTFAYLGERSVQVESKDGRKAGGINSTTAVLEVAVVDKAGQSK</sequence>
<keyword evidence="1" id="KW-1133">Transmembrane helix</keyword>
<keyword evidence="3" id="KW-1185">Reference proteome</keyword>
<organism evidence="2 3">
    <name type="scientific">Paractinoplanes durhamensis</name>
    <dbReference type="NCBI Taxonomy" id="113563"/>
    <lineage>
        <taxon>Bacteria</taxon>
        <taxon>Bacillati</taxon>
        <taxon>Actinomycetota</taxon>
        <taxon>Actinomycetes</taxon>
        <taxon>Micromonosporales</taxon>
        <taxon>Micromonosporaceae</taxon>
        <taxon>Paractinoplanes</taxon>
    </lineage>
</organism>
<dbReference type="InterPro" id="IPR047789">
    <property type="entry name" value="CU044_5270-like"/>
</dbReference>
<dbReference type="NCBIfam" id="NF038083">
    <property type="entry name" value="CU044_5270_fam"/>
    <property type="match status" value="1"/>
</dbReference>
<reference evidence="2 3" key="1">
    <citation type="submission" date="2021-01" db="EMBL/GenBank/DDBJ databases">
        <title>Whole genome shotgun sequence of Actinoplanes durhamensis NBRC 14914.</title>
        <authorList>
            <person name="Komaki H."/>
            <person name="Tamura T."/>
        </authorList>
    </citation>
    <scope>NUCLEOTIDE SEQUENCE [LARGE SCALE GENOMIC DNA]</scope>
    <source>
        <strain evidence="2 3">NBRC 14914</strain>
    </source>
</reference>
<protein>
    <recommendedName>
        <fullName evidence="4">CU044_5270 family protein</fullName>
    </recommendedName>
</protein>
<evidence type="ECO:0000313" key="3">
    <source>
        <dbReference type="Proteomes" id="UP000637628"/>
    </source>
</evidence>
<accession>A0ABQ3Z993</accession>
<dbReference type="EMBL" id="BOML01000062">
    <property type="protein sequence ID" value="GIE06399.1"/>
    <property type="molecule type" value="Genomic_DNA"/>
</dbReference>
<evidence type="ECO:0000256" key="1">
    <source>
        <dbReference type="SAM" id="Phobius"/>
    </source>
</evidence>
<evidence type="ECO:0000313" key="2">
    <source>
        <dbReference type="EMBL" id="GIE06399.1"/>
    </source>
</evidence>
<dbReference type="RefSeq" id="WP_203734260.1">
    <property type="nucleotide sequence ID" value="NZ_BAAATX010000035.1"/>
</dbReference>
<proteinExistence type="predicted"/>
<evidence type="ECO:0008006" key="4">
    <source>
        <dbReference type="Google" id="ProtNLM"/>
    </source>
</evidence>
<name>A0ABQ3Z993_9ACTN</name>
<feature type="transmembrane region" description="Helical" evidence="1">
    <location>
        <begin position="49"/>
        <end position="71"/>
    </location>
</feature>
<dbReference type="Proteomes" id="UP000637628">
    <property type="component" value="Unassembled WGS sequence"/>
</dbReference>
<comment type="caution">
    <text evidence="2">The sequence shown here is derived from an EMBL/GenBank/DDBJ whole genome shotgun (WGS) entry which is preliminary data.</text>
</comment>
<gene>
    <name evidence="2" type="ORF">Adu01nite_77490</name>
</gene>
<keyword evidence="1" id="KW-0812">Transmembrane</keyword>
<keyword evidence="1" id="KW-0472">Membrane</keyword>